<keyword evidence="5" id="KW-0046">Antibiotic resistance</keyword>
<dbReference type="InterPro" id="IPR014721">
    <property type="entry name" value="Ribsml_uS5_D2-typ_fold_subgr"/>
</dbReference>
<keyword evidence="3" id="KW-0648">Protein biosynthesis</keyword>
<dbReference type="PROSITE" id="PS51722">
    <property type="entry name" value="G_TR_2"/>
    <property type="match status" value="1"/>
</dbReference>
<dbReference type="Gene3D" id="2.40.30.10">
    <property type="entry name" value="Translation factors"/>
    <property type="match status" value="1"/>
</dbReference>
<dbReference type="SUPFAM" id="SSF52540">
    <property type="entry name" value="P-loop containing nucleoside triphosphate hydrolases"/>
    <property type="match status" value="1"/>
</dbReference>
<dbReference type="InterPro" id="IPR035647">
    <property type="entry name" value="EFG_III/V"/>
</dbReference>
<dbReference type="PRINTS" id="PR00315">
    <property type="entry name" value="ELONGATNFCT"/>
</dbReference>
<evidence type="ECO:0000256" key="1">
    <source>
        <dbReference type="ARBA" id="ARBA00003987"/>
    </source>
</evidence>
<dbReference type="SMART" id="SM00889">
    <property type="entry name" value="EFG_IV"/>
    <property type="match status" value="1"/>
</dbReference>
<dbReference type="GO" id="GO:0046677">
    <property type="term" value="P:response to antibiotic"/>
    <property type="evidence" value="ECO:0007669"/>
    <property type="project" value="UniProtKB-KW"/>
</dbReference>
<feature type="domain" description="Tr-type G" evidence="6">
    <location>
        <begin position="1"/>
        <end position="232"/>
    </location>
</feature>
<dbReference type="Pfam" id="PF03764">
    <property type="entry name" value="EFG_IV"/>
    <property type="match status" value="1"/>
</dbReference>
<dbReference type="InterPro" id="IPR053905">
    <property type="entry name" value="EF-G-like_DII"/>
</dbReference>
<dbReference type="GO" id="GO:0032790">
    <property type="term" value="P:ribosome disassembly"/>
    <property type="evidence" value="ECO:0007669"/>
    <property type="project" value="TreeGrafter"/>
</dbReference>
<dbReference type="InterPro" id="IPR005517">
    <property type="entry name" value="Transl_elong_EFG/EF2_IV"/>
</dbReference>
<reference evidence="7 8" key="1">
    <citation type="submission" date="2014-07" db="EMBL/GenBank/DDBJ databases">
        <title>Draft genome of Clostridium sulfidigenes 113A isolated from sediments associated with methane hydrate from Krishna Godavari basin.</title>
        <authorList>
            <person name="Honkalas V.S."/>
            <person name="Dabir A.P."/>
            <person name="Arora P."/>
            <person name="Dhakephalkar P.K."/>
        </authorList>
    </citation>
    <scope>NUCLEOTIDE SEQUENCE [LARGE SCALE GENOMIC DNA]</scope>
    <source>
        <strain evidence="7 8">113A</strain>
    </source>
</reference>
<dbReference type="PANTHER" id="PTHR43261:SF1">
    <property type="entry name" value="RIBOSOME-RELEASING FACTOR 2, MITOCHONDRIAL"/>
    <property type="match status" value="1"/>
</dbReference>
<dbReference type="SUPFAM" id="SSF54211">
    <property type="entry name" value="Ribosomal protein S5 domain 2-like"/>
    <property type="match status" value="1"/>
</dbReference>
<proteinExistence type="predicted"/>
<organism evidence="7 8">
    <name type="scientific">Clostridium sulfidigenes</name>
    <dbReference type="NCBI Taxonomy" id="318464"/>
    <lineage>
        <taxon>Bacteria</taxon>
        <taxon>Bacillati</taxon>
        <taxon>Bacillota</taxon>
        <taxon>Clostridia</taxon>
        <taxon>Eubacteriales</taxon>
        <taxon>Clostridiaceae</taxon>
        <taxon>Clostridium</taxon>
    </lineage>
</organism>
<keyword evidence="2" id="KW-0547">Nucleotide-binding</keyword>
<dbReference type="Pfam" id="PF00679">
    <property type="entry name" value="EFG_C"/>
    <property type="match status" value="1"/>
</dbReference>
<dbReference type="InterPro" id="IPR035650">
    <property type="entry name" value="Tet_C"/>
</dbReference>
<dbReference type="AlphaFoldDB" id="A0A084JGQ9"/>
<dbReference type="Pfam" id="PF22042">
    <property type="entry name" value="EF-G_D2"/>
    <property type="match status" value="1"/>
</dbReference>
<dbReference type="InterPro" id="IPR000640">
    <property type="entry name" value="EFG_V-like"/>
</dbReference>
<dbReference type="Pfam" id="PF00009">
    <property type="entry name" value="GTP_EFTU"/>
    <property type="match status" value="1"/>
</dbReference>
<dbReference type="GO" id="GO:0003746">
    <property type="term" value="F:translation elongation factor activity"/>
    <property type="evidence" value="ECO:0007669"/>
    <property type="project" value="UniProtKB-KW"/>
</dbReference>
<keyword evidence="4" id="KW-0342">GTP-binding</keyword>
<dbReference type="RefSeq" id="WP_035130122.1">
    <property type="nucleotide sequence ID" value="NZ_JPMD01000004.1"/>
</dbReference>
<dbReference type="InterPro" id="IPR027417">
    <property type="entry name" value="P-loop_NTPase"/>
</dbReference>
<dbReference type="Gene3D" id="3.30.70.870">
    <property type="entry name" value="Elongation Factor G (Translational Gtpase), domain 3"/>
    <property type="match status" value="1"/>
</dbReference>
<dbReference type="GO" id="GO:0005525">
    <property type="term" value="F:GTP binding"/>
    <property type="evidence" value="ECO:0007669"/>
    <property type="project" value="UniProtKB-KW"/>
</dbReference>
<dbReference type="EMBL" id="JPMD01000004">
    <property type="protein sequence ID" value="KEZ88143.1"/>
    <property type="molecule type" value="Genomic_DNA"/>
</dbReference>
<dbReference type="SMART" id="SM00838">
    <property type="entry name" value="EFG_C"/>
    <property type="match status" value="1"/>
</dbReference>
<dbReference type="Gene3D" id="3.40.50.300">
    <property type="entry name" value="P-loop containing nucleotide triphosphate hydrolases"/>
    <property type="match status" value="1"/>
</dbReference>
<sequence length="651" mass="74544">MKKTIGIFAHVDAGKTTFSEQLLYHTKSIKTRGRVDHKEAFLDSHNIERERGITVFSDIGIFNYEDSEYYLIDTPGHIDFSPEMERAMGVLDYAILLISSVEGVQGHTETVWQLLRKNNIPTFIFINKTDREGADLQKVIHEIRNNLSSEVCLVEEDLYNLSNENIEFIAERNEELLETYLGKGYDNYLWVDKLKELIKSEKIFIVLKGSALLDEGVKEFLENFNSLSYTNYEEIKDNKCFKGRVFKIKYDEKGNRITFIKALQGELKVKDEIIYSTNGEEIREKINEIRSYNGNKFESKDKIVSGEIFGIIGISSLRAGMGIGVLDLNEFFMIPTLRAKVEFDKSINPREVLGCFKILESEENSLNVVWSEELQELHISIMGKIQLEVLKEILKDRFNLLVDFGTPEILYKETMEGEVDGFGHFEPLRHYAEVYLKLKEGPRGSGITFKNKCHSDFLTTGNQNLIRTHIFERDHKGILTGSTITDIEITLMNGRAHLKHTEGGDFREATKRALRQGLESAKNLLLEPYYKFNIDVEINLMGRVISDIQKMSGSINEPKSYGERVIIEGRGPVATFMNYALDFQAFTKGKGSLSLVFHGYDICHNPEEVIEAKSYNKDVDPEYTSSSIFCAKGVGYAVPWYEVKEHIHCLK</sequence>
<gene>
    <name evidence="7" type="ORF">IO99_03180</name>
</gene>
<comment type="function">
    <text evidence="1">Abolishes the inhibitory effect of tetracyclin on protein synthesis by a non-covalent modification of the ribosomes.</text>
</comment>
<dbReference type="CDD" id="cd03711">
    <property type="entry name" value="Tet_C"/>
    <property type="match status" value="1"/>
</dbReference>
<dbReference type="InterPro" id="IPR020568">
    <property type="entry name" value="Ribosomal_Su5_D2-typ_SF"/>
</dbReference>
<dbReference type="Gene3D" id="3.30.70.240">
    <property type="match status" value="1"/>
</dbReference>
<evidence type="ECO:0000259" key="6">
    <source>
        <dbReference type="PROSITE" id="PS51722"/>
    </source>
</evidence>
<protein>
    <submittedName>
        <fullName evidence="7">Elongation factor G</fullName>
    </submittedName>
</protein>
<evidence type="ECO:0000313" key="7">
    <source>
        <dbReference type="EMBL" id="KEZ88143.1"/>
    </source>
</evidence>
<evidence type="ECO:0000313" key="8">
    <source>
        <dbReference type="Proteomes" id="UP000028542"/>
    </source>
</evidence>
<dbReference type="GO" id="GO:0003924">
    <property type="term" value="F:GTPase activity"/>
    <property type="evidence" value="ECO:0007669"/>
    <property type="project" value="InterPro"/>
</dbReference>
<dbReference type="eggNOG" id="COG0480">
    <property type="taxonomic scope" value="Bacteria"/>
</dbReference>
<keyword evidence="7" id="KW-0251">Elongation factor</keyword>
<dbReference type="InterPro" id="IPR009000">
    <property type="entry name" value="Transl_B-barrel_sf"/>
</dbReference>
<dbReference type="SUPFAM" id="SSF54980">
    <property type="entry name" value="EF-G C-terminal domain-like"/>
    <property type="match status" value="2"/>
</dbReference>
<evidence type="ECO:0000256" key="2">
    <source>
        <dbReference type="ARBA" id="ARBA00022741"/>
    </source>
</evidence>
<dbReference type="InterPro" id="IPR000795">
    <property type="entry name" value="T_Tr_GTP-bd_dom"/>
</dbReference>
<evidence type="ECO:0000256" key="5">
    <source>
        <dbReference type="ARBA" id="ARBA00023251"/>
    </source>
</evidence>
<evidence type="ECO:0000256" key="4">
    <source>
        <dbReference type="ARBA" id="ARBA00023134"/>
    </source>
</evidence>
<dbReference type="NCBIfam" id="TIGR00231">
    <property type="entry name" value="small_GTP"/>
    <property type="match status" value="1"/>
</dbReference>
<dbReference type="STRING" id="318464.IO99_03180"/>
<dbReference type="SUPFAM" id="SSF50447">
    <property type="entry name" value="Translation proteins"/>
    <property type="match status" value="1"/>
</dbReference>
<dbReference type="PRINTS" id="PR01037">
    <property type="entry name" value="TCRTETOQM"/>
</dbReference>
<dbReference type="PANTHER" id="PTHR43261">
    <property type="entry name" value="TRANSLATION ELONGATION FACTOR G-RELATED"/>
    <property type="match status" value="1"/>
</dbReference>
<accession>A0A084JGQ9</accession>
<evidence type="ECO:0000256" key="3">
    <source>
        <dbReference type="ARBA" id="ARBA00022917"/>
    </source>
</evidence>
<comment type="caution">
    <text evidence="7">The sequence shown here is derived from an EMBL/GenBank/DDBJ whole genome shotgun (WGS) entry which is preliminary data.</text>
</comment>
<dbReference type="InterPro" id="IPR005225">
    <property type="entry name" value="Small_GTP-bd"/>
</dbReference>
<keyword evidence="8" id="KW-1185">Reference proteome</keyword>
<name>A0A084JGQ9_9CLOT</name>
<dbReference type="Proteomes" id="UP000028542">
    <property type="component" value="Unassembled WGS sequence"/>
</dbReference>
<dbReference type="Gene3D" id="3.30.230.10">
    <property type="match status" value="1"/>
</dbReference>